<dbReference type="InterPro" id="IPR051783">
    <property type="entry name" value="NAD(P)-dependent_oxidoreduct"/>
</dbReference>
<evidence type="ECO:0000313" key="2">
    <source>
        <dbReference type="EMBL" id="QGY44284.1"/>
    </source>
</evidence>
<dbReference type="EMBL" id="CP046401">
    <property type="protein sequence ID" value="QGY44284.1"/>
    <property type="molecule type" value="Genomic_DNA"/>
</dbReference>
<keyword evidence="3" id="KW-1185">Reference proteome</keyword>
<dbReference type="Pfam" id="PF01370">
    <property type="entry name" value="Epimerase"/>
    <property type="match status" value="1"/>
</dbReference>
<dbReference type="Gene3D" id="3.40.50.720">
    <property type="entry name" value="NAD(P)-binding Rossmann-like Domain"/>
    <property type="match status" value="1"/>
</dbReference>
<proteinExistence type="predicted"/>
<dbReference type="InterPro" id="IPR036291">
    <property type="entry name" value="NAD(P)-bd_dom_sf"/>
</dbReference>
<dbReference type="InterPro" id="IPR001509">
    <property type="entry name" value="Epimerase_deHydtase"/>
</dbReference>
<feature type="domain" description="NAD-dependent epimerase/dehydratase" evidence="1">
    <location>
        <begin position="4"/>
        <end position="229"/>
    </location>
</feature>
<gene>
    <name evidence="2" type="ORF">GM418_11640</name>
</gene>
<reference evidence="2 3" key="1">
    <citation type="submission" date="2019-11" db="EMBL/GenBank/DDBJ databases">
        <authorList>
            <person name="Zheng R.K."/>
            <person name="Sun C.M."/>
        </authorList>
    </citation>
    <scope>NUCLEOTIDE SEQUENCE [LARGE SCALE GENOMIC DNA]</scope>
    <source>
        <strain evidence="2 3">WC007</strain>
    </source>
</reference>
<dbReference type="Proteomes" id="UP000428260">
    <property type="component" value="Chromosome"/>
</dbReference>
<organism evidence="2 3">
    <name type="scientific">Maribellus comscasis</name>
    <dbReference type="NCBI Taxonomy" id="2681766"/>
    <lineage>
        <taxon>Bacteria</taxon>
        <taxon>Pseudomonadati</taxon>
        <taxon>Bacteroidota</taxon>
        <taxon>Bacteroidia</taxon>
        <taxon>Marinilabiliales</taxon>
        <taxon>Prolixibacteraceae</taxon>
        <taxon>Maribellus</taxon>
    </lineage>
</organism>
<dbReference type="PANTHER" id="PTHR48079:SF6">
    <property type="entry name" value="NAD(P)-BINDING DOMAIN-CONTAINING PROTEIN-RELATED"/>
    <property type="match status" value="1"/>
</dbReference>
<dbReference type="GO" id="GO:0004029">
    <property type="term" value="F:aldehyde dehydrogenase (NAD+) activity"/>
    <property type="evidence" value="ECO:0007669"/>
    <property type="project" value="TreeGrafter"/>
</dbReference>
<dbReference type="PANTHER" id="PTHR48079">
    <property type="entry name" value="PROTEIN YEEZ"/>
    <property type="match status" value="1"/>
</dbReference>
<dbReference type="AlphaFoldDB" id="A0A6I6K2Z2"/>
<dbReference type="RefSeq" id="WP_158866223.1">
    <property type="nucleotide sequence ID" value="NZ_CP046401.1"/>
</dbReference>
<evidence type="ECO:0000259" key="1">
    <source>
        <dbReference type="Pfam" id="PF01370"/>
    </source>
</evidence>
<name>A0A6I6K2Z2_9BACT</name>
<protein>
    <submittedName>
        <fullName evidence="2">NAD-dependent epimerase/dehydratase family protein</fullName>
    </submittedName>
</protein>
<accession>A0A6I6K2Z2</accession>
<dbReference type="KEGG" id="mcos:GM418_11640"/>
<dbReference type="GO" id="GO:0005737">
    <property type="term" value="C:cytoplasm"/>
    <property type="evidence" value="ECO:0007669"/>
    <property type="project" value="TreeGrafter"/>
</dbReference>
<evidence type="ECO:0000313" key="3">
    <source>
        <dbReference type="Proteomes" id="UP000428260"/>
    </source>
</evidence>
<dbReference type="SUPFAM" id="SSF51735">
    <property type="entry name" value="NAD(P)-binding Rossmann-fold domains"/>
    <property type="match status" value="1"/>
</dbReference>
<sequence>MLKILVTGADGMLGSNLVRMLLENEHDVSVFLFDRSNSNSLDGLNIKKYYGDITIPDTLDDAVKSTDVIIHVAASTSVWPSRSEMLCKINVTGTQNIICKTLEHNVKKLIYIGSASSVNTELKFDASQKYSFPGAKFKLDYIDSKYYALQLILKSITENNLPATAILPTFMIGAYDSAPGSGKLILNLASGKLKFYTGGGRNFVHVKDVANAIVNSLNTETNGKVYIIGNENMTYREFFNLAAKIIGKPEPKIKIPDWCAKTYGFIGELLSKIIHFEPLLSYPMARIACEKQFIEGDSAKELNIIKTPIKIAIEESYNWFLNNHYIQVK</sequence>